<feature type="transmembrane region" description="Helical" evidence="8">
    <location>
        <begin position="334"/>
        <end position="354"/>
    </location>
</feature>
<evidence type="ECO:0000313" key="13">
    <source>
        <dbReference type="Proteomes" id="UP000257127"/>
    </source>
</evidence>
<keyword evidence="5 8" id="KW-0472">Membrane</keyword>
<dbReference type="Pfam" id="PF04069">
    <property type="entry name" value="OpuAC"/>
    <property type="match status" value="1"/>
</dbReference>
<dbReference type="GO" id="GO:0022857">
    <property type="term" value="F:transmembrane transporter activity"/>
    <property type="evidence" value="ECO:0007669"/>
    <property type="project" value="InterPro"/>
</dbReference>
<dbReference type="Gene3D" id="3.40.190.10">
    <property type="entry name" value="Periplasmic binding protein-like II"/>
    <property type="match status" value="1"/>
</dbReference>
<dbReference type="SUPFAM" id="SSF53850">
    <property type="entry name" value="Periplasmic binding protein-like II"/>
    <property type="match status" value="1"/>
</dbReference>
<feature type="chain" id="PRO_5017645451" evidence="10">
    <location>
        <begin position="23"/>
        <end position="497"/>
    </location>
</feature>
<dbReference type="InterPro" id="IPR000515">
    <property type="entry name" value="MetI-like"/>
</dbReference>
<comment type="caution">
    <text evidence="12">The sequence shown here is derived from an EMBL/GenBank/DDBJ whole genome shotgun (WGS) entry which is preliminary data.</text>
</comment>
<dbReference type="PANTHER" id="PTHR30177">
    <property type="entry name" value="GLYCINE BETAINE/L-PROLINE TRANSPORT SYSTEM PERMEASE PROTEIN PROW"/>
    <property type="match status" value="1"/>
</dbReference>
<evidence type="ECO:0000313" key="12">
    <source>
        <dbReference type="EMBL" id="RFC55698.1"/>
    </source>
</evidence>
<reference evidence="12 13" key="1">
    <citation type="submission" date="2018-08" db="EMBL/GenBank/DDBJ databases">
        <title>The draft genome squence of Brumimicrobium sp. N62.</title>
        <authorList>
            <person name="Du Z.-J."/>
            <person name="Luo H.-R."/>
        </authorList>
    </citation>
    <scope>NUCLEOTIDE SEQUENCE [LARGE SCALE GENOMIC DNA]</scope>
    <source>
        <strain evidence="12 13">N62</strain>
    </source>
</reference>
<keyword evidence="3 8" id="KW-0812">Transmembrane</keyword>
<dbReference type="OrthoDB" id="9801163at2"/>
<dbReference type="EMBL" id="QURB01000001">
    <property type="protein sequence ID" value="RFC55698.1"/>
    <property type="molecule type" value="Genomic_DNA"/>
</dbReference>
<gene>
    <name evidence="12" type="ORF">DXU93_01830</name>
</gene>
<evidence type="ECO:0000256" key="10">
    <source>
        <dbReference type="SAM" id="SignalP"/>
    </source>
</evidence>
<evidence type="ECO:0000256" key="3">
    <source>
        <dbReference type="ARBA" id="ARBA00022692"/>
    </source>
</evidence>
<dbReference type="Pfam" id="PF00528">
    <property type="entry name" value="BPD_transp_1"/>
    <property type="match status" value="1"/>
</dbReference>
<feature type="transmembrane region" description="Helical" evidence="8">
    <location>
        <begin position="417"/>
        <end position="443"/>
    </location>
</feature>
<dbReference type="InterPro" id="IPR035906">
    <property type="entry name" value="MetI-like_sf"/>
</dbReference>
<dbReference type="InterPro" id="IPR007210">
    <property type="entry name" value="ABC_Gly_betaine_transp_sub-bd"/>
</dbReference>
<accession>A0A3E1F1K4</accession>
<evidence type="ECO:0000256" key="1">
    <source>
        <dbReference type="ARBA" id="ARBA00004651"/>
    </source>
</evidence>
<feature type="transmembrane region" description="Helical" evidence="8">
    <location>
        <begin position="360"/>
        <end position="378"/>
    </location>
</feature>
<dbReference type="Gene3D" id="3.40.190.120">
    <property type="entry name" value="Osmoprotection protein (prox), domain 2"/>
    <property type="match status" value="1"/>
</dbReference>
<evidence type="ECO:0000256" key="2">
    <source>
        <dbReference type="ARBA" id="ARBA00022448"/>
    </source>
</evidence>
<dbReference type="InterPro" id="IPR051204">
    <property type="entry name" value="ABC_transp_perm/SBD"/>
</dbReference>
<protein>
    <submittedName>
        <fullName evidence="12">ABC transporter permease subunit</fullName>
    </submittedName>
</protein>
<comment type="similarity">
    <text evidence="8">Belongs to the binding-protein-dependent transport system permease family.</text>
</comment>
<feature type="signal peptide" evidence="10">
    <location>
        <begin position="1"/>
        <end position="22"/>
    </location>
</feature>
<comment type="similarity">
    <text evidence="6">In the C-terminal section; belongs to the OsmX family.</text>
</comment>
<dbReference type="SUPFAM" id="SSF161098">
    <property type="entry name" value="MetI-like"/>
    <property type="match status" value="1"/>
</dbReference>
<evidence type="ECO:0000256" key="9">
    <source>
        <dbReference type="SAM" id="Coils"/>
    </source>
</evidence>
<dbReference type="GO" id="GO:0031460">
    <property type="term" value="P:glycine betaine transport"/>
    <property type="evidence" value="ECO:0007669"/>
    <property type="project" value="TreeGrafter"/>
</dbReference>
<dbReference type="PROSITE" id="PS50928">
    <property type="entry name" value="ABC_TM1"/>
    <property type="match status" value="1"/>
</dbReference>
<feature type="transmembrane region" description="Helical" evidence="8">
    <location>
        <begin position="307"/>
        <end position="327"/>
    </location>
</feature>
<dbReference type="CDD" id="cd13528">
    <property type="entry name" value="PBP2_osmoprotectants"/>
    <property type="match status" value="1"/>
</dbReference>
<dbReference type="GO" id="GO:0043190">
    <property type="term" value="C:ATP-binding cassette (ABC) transporter complex"/>
    <property type="evidence" value="ECO:0007669"/>
    <property type="project" value="InterPro"/>
</dbReference>
<organism evidence="12 13">
    <name type="scientific">Brumimicrobium aurantiacum</name>
    <dbReference type="NCBI Taxonomy" id="1737063"/>
    <lineage>
        <taxon>Bacteria</taxon>
        <taxon>Pseudomonadati</taxon>
        <taxon>Bacteroidota</taxon>
        <taxon>Flavobacteriia</taxon>
        <taxon>Flavobacteriales</taxon>
        <taxon>Crocinitomicaceae</taxon>
        <taxon>Brumimicrobium</taxon>
    </lineage>
</organism>
<keyword evidence="13" id="KW-1185">Reference proteome</keyword>
<feature type="transmembrane region" description="Helical" evidence="8">
    <location>
        <begin position="463"/>
        <end position="485"/>
    </location>
</feature>
<keyword evidence="2 8" id="KW-0813">Transport</keyword>
<evidence type="ECO:0000256" key="7">
    <source>
        <dbReference type="ARBA" id="ARBA00035652"/>
    </source>
</evidence>
<keyword evidence="9" id="KW-0175">Coiled coil</keyword>
<dbReference type="PANTHER" id="PTHR30177:SF4">
    <property type="entry name" value="OSMOPROTECTANT IMPORT PERMEASE PROTEIN OSMW"/>
    <property type="match status" value="1"/>
</dbReference>
<feature type="domain" description="ABC transmembrane type-1" evidence="11">
    <location>
        <begin position="303"/>
        <end position="486"/>
    </location>
</feature>
<comment type="similarity">
    <text evidence="7">In the N-terminal section; belongs to the binding-protein-dependent transport system permease family.</text>
</comment>
<feature type="coiled-coil region" evidence="9">
    <location>
        <begin position="240"/>
        <end position="267"/>
    </location>
</feature>
<evidence type="ECO:0000256" key="8">
    <source>
        <dbReference type="RuleBase" id="RU363032"/>
    </source>
</evidence>
<dbReference type="RefSeq" id="WP_116879533.1">
    <property type="nucleotide sequence ID" value="NZ_QURB01000001.1"/>
</dbReference>
<comment type="subcellular location">
    <subcellularLocation>
        <location evidence="1 8">Cell membrane</location>
        <topology evidence="1 8">Multi-pass membrane protein</topology>
    </subcellularLocation>
</comment>
<sequence length="497" mass="54651">MINPLKLISLFMLLLFAKQSWTQSITIGSKNHPESRLLGEIFAQTIEQNTDLKVNRQFGLGGTLICFEALSNGEIDLYPEYTGTVLTAILKEKYEGQSPLEIYNYIAKEVDQHHAFTAGPTLGFSNSYVIISQKNLQLNKISDLKNRDDLKLGFSNEFIKREDGFLGLNRFYQLHLSAPRGIDHGLAYKALEENQIDITDAYSTDGRLAAYNFQALKDDKSFFPDYSAFPLIKKSTLATYPKLKVAIDQLENLLDAEQMQALNYQYEIEKKSISDIAFHFLSGQGIVNKKSESKSLHPIISQTIEHIQLTFLATFLAIILAIPLAVLITGRKRIAAFILSITGIIQTIPSLALLGFMIPLFGIGFTPAIIALLLYALLPIVRNTYTGLNTTDPILIEAGKAMGMTNRQILLKVRLPLAMEMIMAGIRTALTINIGTATLAAFIGAGGLGDSIITGITLNDNDLILRGAIPAAILALVADQGMALVEKAVRPKGIKND</sequence>
<dbReference type="AlphaFoldDB" id="A0A3E1F1K4"/>
<dbReference type="CDD" id="cd06261">
    <property type="entry name" value="TM_PBP2"/>
    <property type="match status" value="1"/>
</dbReference>
<name>A0A3E1F1K4_9FLAO</name>
<dbReference type="FunFam" id="1.10.3720.10:FF:000001">
    <property type="entry name" value="Glycine betaine ABC transporter, permease"/>
    <property type="match status" value="1"/>
</dbReference>
<keyword evidence="10" id="KW-0732">Signal</keyword>
<evidence type="ECO:0000256" key="6">
    <source>
        <dbReference type="ARBA" id="ARBA00035642"/>
    </source>
</evidence>
<evidence type="ECO:0000259" key="11">
    <source>
        <dbReference type="PROSITE" id="PS50928"/>
    </source>
</evidence>
<dbReference type="Gene3D" id="1.10.3720.10">
    <property type="entry name" value="MetI-like"/>
    <property type="match status" value="1"/>
</dbReference>
<dbReference type="Proteomes" id="UP000257127">
    <property type="component" value="Unassembled WGS sequence"/>
</dbReference>
<evidence type="ECO:0000256" key="5">
    <source>
        <dbReference type="ARBA" id="ARBA00023136"/>
    </source>
</evidence>
<keyword evidence="4 8" id="KW-1133">Transmembrane helix</keyword>
<proteinExistence type="inferred from homology"/>
<evidence type="ECO:0000256" key="4">
    <source>
        <dbReference type="ARBA" id="ARBA00022989"/>
    </source>
</evidence>